<dbReference type="PROSITE" id="PS50191">
    <property type="entry name" value="CRAL_TRIO"/>
    <property type="match status" value="1"/>
</dbReference>
<dbReference type="SUPFAM" id="SSF52087">
    <property type="entry name" value="CRAL/TRIO domain"/>
    <property type="match status" value="1"/>
</dbReference>
<name>A0AAV2R0U8_MEGNR</name>
<evidence type="ECO:0000259" key="1">
    <source>
        <dbReference type="PROSITE" id="PS50191"/>
    </source>
</evidence>
<reference evidence="2 3" key="1">
    <citation type="submission" date="2024-05" db="EMBL/GenBank/DDBJ databases">
        <authorList>
            <person name="Wallberg A."/>
        </authorList>
    </citation>
    <scope>NUCLEOTIDE SEQUENCE [LARGE SCALE GENOMIC DNA]</scope>
</reference>
<dbReference type="InterPro" id="IPR036273">
    <property type="entry name" value="CRAL/TRIO_N_dom_sf"/>
</dbReference>
<feature type="domain" description="CRAL-TRIO" evidence="1">
    <location>
        <begin position="85"/>
        <end position="220"/>
    </location>
</feature>
<evidence type="ECO:0000313" key="3">
    <source>
        <dbReference type="Proteomes" id="UP001497623"/>
    </source>
</evidence>
<dbReference type="Pfam" id="PF00650">
    <property type="entry name" value="CRAL_TRIO"/>
    <property type="match status" value="1"/>
</dbReference>
<gene>
    <name evidence="2" type="ORF">MNOR_LOCUS17818</name>
</gene>
<comment type="caution">
    <text evidence="2">The sequence shown here is derived from an EMBL/GenBank/DDBJ whole genome shotgun (WGS) entry which is preliminary data.</text>
</comment>
<feature type="non-terminal residue" evidence="2">
    <location>
        <position position="1"/>
    </location>
</feature>
<accession>A0AAV2R0U8</accession>
<dbReference type="CDD" id="cd00170">
    <property type="entry name" value="SEC14"/>
    <property type="match status" value="1"/>
</dbReference>
<proteinExistence type="predicted"/>
<dbReference type="SUPFAM" id="SSF46938">
    <property type="entry name" value="CRAL/TRIO N-terminal domain"/>
    <property type="match status" value="1"/>
</dbReference>
<dbReference type="Gene3D" id="3.40.525.10">
    <property type="entry name" value="CRAL-TRIO lipid binding domain"/>
    <property type="match status" value="1"/>
</dbReference>
<protein>
    <recommendedName>
        <fullName evidence="1">CRAL-TRIO domain-containing protein</fullName>
    </recommendedName>
</protein>
<organism evidence="2 3">
    <name type="scientific">Meganyctiphanes norvegica</name>
    <name type="common">Northern krill</name>
    <name type="synonym">Thysanopoda norvegica</name>
    <dbReference type="NCBI Taxonomy" id="48144"/>
    <lineage>
        <taxon>Eukaryota</taxon>
        <taxon>Metazoa</taxon>
        <taxon>Ecdysozoa</taxon>
        <taxon>Arthropoda</taxon>
        <taxon>Crustacea</taxon>
        <taxon>Multicrustacea</taxon>
        <taxon>Malacostraca</taxon>
        <taxon>Eumalacostraca</taxon>
        <taxon>Eucarida</taxon>
        <taxon>Euphausiacea</taxon>
        <taxon>Euphausiidae</taxon>
        <taxon>Meganyctiphanes</taxon>
    </lineage>
</organism>
<dbReference type="InterPro" id="IPR036865">
    <property type="entry name" value="CRAL-TRIO_dom_sf"/>
</dbReference>
<evidence type="ECO:0000313" key="2">
    <source>
        <dbReference type="EMBL" id="CAL4104624.1"/>
    </source>
</evidence>
<dbReference type="InterPro" id="IPR001251">
    <property type="entry name" value="CRAL-TRIO_dom"/>
</dbReference>
<dbReference type="AlphaFoldDB" id="A0AAV2R0U8"/>
<sequence length="220" mass="25282">RFPSKMNKEISELREMLKPDLPKLTSMEVDDLTLRRYLIAFCKITAAHKAILATNAWRSEFNVPNISSESPGVSKFQAMKCSIPLEAYDKGGRSVLYCAYRNYKKEGRDIKQLTVFIVYILETLISKCRDVDNFCIIVDMKDFTIASMDYGAVTTLFKVMQDHYPERLGFMLIINAPTVFSVSWNIVKKWLNERTSNKIVFLEESNLNSYIDPASVPLHV</sequence>
<dbReference type="PANTHER" id="PTHR46590">
    <property type="entry name" value="PHOSPHATIDYLINOSITOL TRANSFER PROTEIN CSR1-RELATED"/>
    <property type="match status" value="1"/>
</dbReference>
<dbReference type="EMBL" id="CAXKWB010012439">
    <property type="protein sequence ID" value="CAL4104624.1"/>
    <property type="molecule type" value="Genomic_DNA"/>
</dbReference>
<dbReference type="PANTHER" id="PTHR46590:SF1">
    <property type="entry name" value="PHOSPHATIDYLINOSITOL TRANSFER PROTEIN CSR1"/>
    <property type="match status" value="1"/>
</dbReference>
<keyword evidence="3" id="KW-1185">Reference proteome</keyword>
<dbReference type="Proteomes" id="UP001497623">
    <property type="component" value="Unassembled WGS sequence"/>
</dbReference>
<dbReference type="InterPro" id="IPR052432">
    <property type="entry name" value="PITP/CRAL-TRIO"/>
</dbReference>
<dbReference type="SMART" id="SM00516">
    <property type="entry name" value="SEC14"/>
    <property type="match status" value="1"/>
</dbReference>